<dbReference type="Pfam" id="PF00053">
    <property type="entry name" value="EGF_laminin"/>
    <property type="match status" value="12"/>
</dbReference>
<evidence type="ECO:0000256" key="10">
    <source>
        <dbReference type="ARBA" id="ARBA00023292"/>
    </source>
</evidence>
<keyword evidence="6" id="KW-0084">Basement membrane</keyword>
<feature type="disulfide bond" evidence="13">
    <location>
        <begin position="603"/>
        <end position="612"/>
    </location>
</feature>
<dbReference type="PANTHER" id="PTHR10574:SF428">
    <property type="entry name" value="LAMININ SUBUNIT ALPHA-1-LIKE PROTEIN"/>
    <property type="match status" value="1"/>
</dbReference>
<evidence type="ECO:0000256" key="7">
    <source>
        <dbReference type="ARBA" id="ARBA00023054"/>
    </source>
</evidence>
<dbReference type="SMART" id="SM00180">
    <property type="entry name" value="EGF_Lam"/>
    <property type="match status" value="14"/>
</dbReference>
<feature type="disulfide bond" evidence="13">
    <location>
        <begin position="795"/>
        <end position="804"/>
    </location>
</feature>
<feature type="domain" description="Laminin EGF-like" evidence="15">
    <location>
        <begin position="1166"/>
        <end position="1211"/>
    </location>
</feature>
<dbReference type="Gene3D" id="2.10.25.10">
    <property type="entry name" value="Laminin"/>
    <property type="match status" value="10"/>
</dbReference>
<dbReference type="FunFam" id="2.10.25.10:FF:000580">
    <property type="entry name" value="Wing blister, isoform B"/>
    <property type="match status" value="1"/>
</dbReference>
<evidence type="ECO:0000259" key="16">
    <source>
        <dbReference type="PROSITE" id="PS51115"/>
    </source>
</evidence>
<evidence type="ECO:0000259" key="15">
    <source>
        <dbReference type="PROSITE" id="PS50027"/>
    </source>
</evidence>
<feature type="domain" description="Laminin IV type A" evidence="16">
    <location>
        <begin position="956"/>
        <end position="1124"/>
    </location>
</feature>
<dbReference type="FunFam" id="2.10.25.10:FF:000033">
    <property type="entry name" value="Laminin subunit alpha 2"/>
    <property type="match status" value="1"/>
</dbReference>
<dbReference type="InterPro" id="IPR008211">
    <property type="entry name" value="Laminin_N"/>
</dbReference>
<feature type="disulfide bond" evidence="13">
    <location>
        <begin position="652"/>
        <end position="661"/>
    </location>
</feature>
<feature type="disulfide bond" evidence="13">
    <location>
        <begin position="680"/>
        <end position="697"/>
    </location>
</feature>
<evidence type="ECO:0000256" key="9">
    <source>
        <dbReference type="ARBA" id="ARBA00023180"/>
    </source>
</evidence>
<comment type="subcellular location">
    <subcellularLocation>
        <location evidence="1">Secreted</location>
        <location evidence="1">Extracellular space</location>
        <location evidence="1">Extracellular matrix</location>
        <location evidence="1">Basement membrane</location>
    </subcellularLocation>
</comment>
<accession>A0AAV8W385</accession>
<dbReference type="Proteomes" id="UP001159042">
    <property type="component" value="Unassembled WGS sequence"/>
</dbReference>
<feature type="disulfide bond" evidence="13">
    <location>
        <begin position="1267"/>
        <end position="1279"/>
    </location>
</feature>
<sequence>VYQIAYIIIKAANSPRPGTWILEKSIDGDNFEPWQYFARSDKECIERFGIPATKGKPHYFTDSEVICTSFFSKLTPMENGEIHTSLVHGRPGANETSPELLEFTKARYVRLRLMGIRGTQEPLPRRFSQDIWKDKRLFYSIRDISIGGQCVCNGHAENCRYNVASGHPECECQHNTCGPNCENCCSMYHQRQWSPGTSRDAHRCLPCNCHGHATSCHYDEEVDKNGLSLDMQGNYQGGGVCNNCSIRSLKDWLITDLKVSKVVKPKWDGQRVFSLGNYGFHEIKSLYWLAPEEYLGNKLEAYNSNFLFKVQWDATRGDTSGKPIQGPNMILVSGNGLKIAYGNDFFTSGDMTFDIKLNEAGWYALSNDINDVTKLSKSEYRGRSVTREEFLEVLVDLKYILLRASFHADQVEALLEEATLNLGNDNEAYSSVEKCSCPSGYTGLSCESCSFGYVRIYANTSNSQEQGFCGKCDCNGHSQTCNPNTGECFCQHNTIGEKCERCAPGFYGNPLRGTPTDCKRCACPLLNEENNFSPSCQLDFFVERVEDEGNYVCTQCPEGYTGDHCDICDDGYYGNPLEIGNSCQPCDCHGGPCDRLTGQCLRCKGNTEGWKCERCKPEHYGDAALANCKACECDPIGSISKQCDNVTGQCQCKERFTGRTCSRCEVGYGNVTALCTACSCNPVGSKSEICDTHSGMCDCQPGVEGFHCDACQNFYFGFSETGCEPCNCNEDGSKFQTCNSTGACVCKLNYVGRTCDICKDGFWKNRHKECVECTCNEYGSAPNTYCDKETGVCHCKEGVTGDDCDVCMPQHYGTIETSCKECDPCNKTGHICDPQNGKCVCPPLTEGESCEQCVEFAWGYEPGIGCKACECSERGSSNLQCDEIQGRCTCKLGYQGDKCNKCSFGYYGYPNCQKCNCNLFGTVEDSCQDGDCKCSSNGSCSCKENVYGHKCDSCKAKTFGLTKENPNGCTPCFCFERSNVCSDAHLNWDKIRTQKINNDTEVIDLDYWKLPNKFMGDLTTSYGGYLTVDVKEGHFRVTLEGNGARIQSSGNNELQLIESNWNIASGNSQFPEKCQTNLTRSCFMVILQNVTSLVVQANDRIREILLDSAKSNLASYPPSHSIEKCECPKEYTGLSCQDPHEGYFRYHSKTPNDKWIDAVTGEAKLCECNGKSQLCDKNTGACRNCTDNTSGDHCELCDVGYYMDNENNCLACLCPVASQNNAESCSPIDDTFICNCKKGYNGQFCNSCDEGYFDKAPNADSVVCESCNCNPFGSVHEICNEFGICECKAGFKGEKCNLCVNDREYIENGVCTPCDECSRLLFAEIDDLVLVIEDTFDLFKDGLNPPWKVLSNTIARYQVLSAKFLKKQEQSEHLLQHSKIEQCEKKVNKMLNKIKKSNETVSKNIFNTDKIHNFANVLLNKTEDLNQNLIDLIENLESFGAKHVNLKHALKEAKEVLKHIQKISRIFDKHEEDKILNFCTKVSHKRAAKLKEQVEKIKSINQNLEDNLSDIVTKTNVTQASIPVLEEIYGKLQNMSAFTEYSELEQWVRQQTEENIDIEDVSLKAVDHVQELETKIDSYKNIFNFTKDEWKKINASGAYEAIVNGIKEARDDVEFSEKMLETALKVMNPTNSDNIVDKTNLAHAYSDRLKQRINNLKDLTKSVTIIKNKLDHFKYGILKSGKENNDINQILQKMELDITSQGDTVSKLEEAVDNSTGISEDMRQIERNAQDIIISAQTRLIKKHHIYLNLTSDEEINKFNAKLSDTRRQLENLNIGSNFGSDKHSTTGNKNLQAIQEKIEGLRNRIYYAKQAADAINVAMNISNCRTSYNLPQIETFQSLSITFKCDMCQLFKLTNDDGDINLEIDDYNIILRYNNKNILIPNSAEDKEKTVNIQKLGSLIKMQVDNGETKQIETDLEYYIIHPNDRIEIGSTDNRSEKKSYIYNIMLNGKKFGLWKFSRTEGACTGEIRDATDKQIDNVNLFFNGKGYVVYGKNNKLNPTKLTLRFDFSTFDENNLIYLASYNDNSFTPSEDNCAYIILFLKDGYLNFIARHSNGLNSSLTLENKYNVGRMYHAEIITEYDSNTGIQHYILSAWNETFQERKINQNKLYKKNVFKIKQAFHYVGGTPPVFNSACLPINMTSFLGFLKLTSQLSNEVISYGITKTGKQSLEFHQAWINTNGYIKVKVIEEPIESLSFILRPISPSGLIMKFGQHNISLNNYKVVVNGLVNSYDRSLEKDDYNIIKISIAEGILWVNRNEKSIHIPVNTEIKDYVTIGGKYEKFKGGINNILINKKELIFTRESLVEFVKVDIGREPPSSKSSSKEKSVKSLTTHITNSMQNTENTEGCASFANYETDRNAVKFGDKSDSYTLIKANFWKGDYNITFQFRTFYPNGMIFVTIGNQKQQHYNLLQLMEGQLGLYFKGRKKMSPIILKEKLNDGRWHSLEIFKRKRKVAITLDEGQKKTVKVPKTVVRSEMFLGGVPLNSDYLNVNDLRDKLHQFRGCMKALIINDEHQLIKNKGVHHNNIRQCFPNVEEGAYFGGDAFAIYKENFHINKILELSFEFKTAEQNGILLSVSNYRNSPALSVELQNGAVVMAVDMGNGATSNVTNNLDSDFALCNNRWHNVTAMYSSSELTVNVDGILKIWVQSDLNSLMDEIDAPLYIGGLPDNAPVGTLKSRENFKGCIRKLKIENRLMDWSDMRELKNVLLNSCPVEHKNGRHRNILETTNYTIID</sequence>
<keyword evidence="5" id="KW-0677">Repeat</keyword>
<evidence type="ECO:0000256" key="3">
    <source>
        <dbReference type="ARBA" id="ARBA00022530"/>
    </source>
</evidence>
<protein>
    <recommendedName>
        <fullName evidence="20">Laminin subunit alpha-1</fullName>
    </recommendedName>
</protein>
<evidence type="ECO:0000256" key="1">
    <source>
        <dbReference type="ARBA" id="ARBA00004302"/>
    </source>
</evidence>
<dbReference type="InterPro" id="IPR056863">
    <property type="entry name" value="LMN_ATRN_NET-like_EGF"/>
</dbReference>
<dbReference type="SMART" id="SM00282">
    <property type="entry name" value="LamG"/>
    <property type="match status" value="3"/>
</dbReference>
<feature type="disulfide bond" evidence="13">
    <location>
        <begin position="699"/>
        <end position="708"/>
    </location>
</feature>
<feature type="domain" description="Laminin EGF-like" evidence="15">
    <location>
        <begin position="773"/>
        <end position="821"/>
    </location>
</feature>
<feature type="disulfide bond" evidence="13">
    <location>
        <begin position="1185"/>
        <end position="1194"/>
    </location>
</feature>
<feature type="domain" description="Laminin EGF-like" evidence="15">
    <location>
        <begin position="631"/>
        <end position="677"/>
    </location>
</feature>
<dbReference type="InterPro" id="IPR000742">
    <property type="entry name" value="EGF"/>
</dbReference>
<dbReference type="GO" id="GO:0005604">
    <property type="term" value="C:basement membrane"/>
    <property type="evidence" value="ECO:0007669"/>
    <property type="project" value="UniProtKB-SubCell"/>
</dbReference>
<evidence type="ECO:0000256" key="4">
    <source>
        <dbReference type="ARBA" id="ARBA00022729"/>
    </source>
</evidence>
<feature type="disulfide bond" evidence="13">
    <location>
        <begin position="746"/>
        <end position="755"/>
    </location>
</feature>
<dbReference type="SUPFAM" id="SSF57196">
    <property type="entry name" value="EGF/Laminin"/>
    <property type="match status" value="9"/>
</dbReference>
<keyword evidence="2" id="KW-0964">Secreted</keyword>
<evidence type="ECO:0000313" key="19">
    <source>
        <dbReference type="Proteomes" id="UP001159042"/>
    </source>
</evidence>
<feature type="domain" description="Laminin EGF-like" evidence="15">
    <location>
        <begin position="915"/>
        <end position="971"/>
    </location>
</feature>
<dbReference type="Gene3D" id="2.60.120.260">
    <property type="entry name" value="Galactose-binding domain-like"/>
    <property type="match status" value="1"/>
</dbReference>
<dbReference type="Pfam" id="PF24973">
    <property type="entry name" value="EGF_LMN_ATRN"/>
    <property type="match status" value="1"/>
</dbReference>
<feature type="disulfide bond" evidence="13">
    <location>
        <begin position="890"/>
        <end position="899"/>
    </location>
</feature>
<dbReference type="FunFam" id="2.10.25.10:FF:000188">
    <property type="entry name" value="Laminin subunit gamma 2"/>
    <property type="match status" value="1"/>
</dbReference>
<dbReference type="PROSITE" id="PS51115">
    <property type="entry name" value="LAMININ_IVA"/>
    <property type="match status" value="2"/>
</dbReference>
<dbReference type="FunFam" id="2.10.25.10:FF:000094">
    <property type="entry name" value="Laminin subunit alpha-2"/>
    <property type="match status" value="1"/>
</dbReference>
<evidence type="ECO:0000313" key="18">
    <source>
        <dbReference type="EMBL" id="KAJ8920571.1"/>
    </source>
</evidence>
<comment type="subunit">
    <text evidence="11">Laminin is a complex glycoprotein, consisting of three different polypeptide chains (alpha, beta, gamma), which are bound to each other by disulfide bonds into a cross-shaped molecule comprising one long and three short arms with globules at each end.</text>
</comment>
<dbReference type="PANTHER" id="PTHR10574">
    <property type="entry name" value="NETRIN/LAMININ-RELATED"/>
    <property type="match status" value="1"/>
</dbReference>
<dbReference type="PROSITE" id="PS01248">
    <property type="entry name" value="EGF_LAM_1"/>
    <property type="match status" value="6"/>
</dbReference>
<feature type="domain" description="Laminin EGF-like" evidence="15">
    <location>
        <begin position="472"/>
        <end position="520"/>
    </location>
</feature>
<dbReference type="Gene3D" id="2.60.120.200">
    <property type="match status" value="3"/>
</dbReference>
<keyword evidence="19" id="KW-1185">Reference proteome</keyword>
<evidence type="ECO:0000256" key="11">
    <source>
        <dbReference type="ARBA" id="ARBA00065619"/>
    </source>
</evidence>
<evidence type="ECO:0000256" key="12">
    <source>
        <dbReference type="PROSITE-ProRule" id="PRU00122"/>
    </source>
</evidence>
<keyword evidence="4" id="KW-0732">Signal</keyword>
<evidence type="ECO:0008006" key="20">
    <source>
        <dbReference type="Google" id="ProtNLM"/>
    </source>
</evidence>
<dbReference type="InterPro" id="IPR013320">
    <property type="entry name" value="ConA-like_dom_sf"/>
</dbReference>
<feature type="disulfide bond" evidence="13">
    <location>
        <begin position="869"/>
        <end position="881"/>
    </location>
</feature>
<dbReference type="SMART" id="SM00281">
    <property type="entry name" value="LamB"/>
    <property type="match status" value="2"/>
</dbReference>
<dbReference type="SMART" id="SM00181">
    <property type="entry name" value="EGF"/>
    <property type="match status" value="10"/>
</dbReference>
<feature type="disulfide bond" evidence="13">
    <location>
        <begin position="726"/>
        <end position="738"/>
    </location>
</feature>
<feature type="disulfide bond" evidence="13">
    <location>
        <begin position="631"/>
        <end position="643"/>
    </location>
</feature>
<dbReference type="Pfam" id="PF00054">
    <property type="entry name" value="Laminin_G_1"/>
    <property type="match status" value="1"/>
</dbReference>
<evidence type="ECO:0000256" key="8">
    <source>
        <dbReference type="ARBA" id="ARBA00023157"/>
    </source>
</evidence>
<dbReference type="PROSITE" id="PS50025">
    <property type="entry name" value="LAM_G_DOMAIN"/>
    <property type="match status" value="2"/>
</dbReference>
<dbReference type="Gene3D" id="2.170.300.10">
    <property type="entry name" value="Tie2 ligand-binding domain superfamily"/>
    <property type="match status" value="3"/>
</dbReference>
<dbReference type="InterPro" id="IPR050440">
    <property type="entry name" value="Laminin/Netrin_ECM"/>
</dbReference>
<feature type="domain" description="Laminin N-terminal" evidence="17">
    <location>
        <begin position="1"/>
        <end position="149"/>
    </location>
</feature>
<evidence type="ECO:0000259" key="17">
    <source>
        <dbReference type="PROSITE" id="PS51117"/>
    </source>
</evidence>
<dbReference type="Pfam" id="PF02210">
    <property type="entry name" value="Laminin_G_2"/>
    <property type="match status" value="1"/>
</dbReference>
<feature type="non-terminal residue" evidence="18">
    <location>
        <position position="1"/>
    </location>
</feature>
<proteinExistence type="predicted"/>
<feature type="domain" description="Laminin IV type A" evidence="16">
    <location>
        <begin position="247"/>
        <end position="434"/>
    </location>
</feature>
<dbReference type="SMART" id="SM00136">
    <property type="entry name" value="LamNT"/>
    <property type="match status" value="1"/>
</dbReference>
<dbReference type="CDD" id="cd00110">
    <property type="entry name" value="LamG"/>
    <property type="match status" value="3"/>
</dbReference>
<feature type="disulfide bond" evidence="13">
    <location>
        <begin position="942"/>
        <end position="951"/>
    </location>
</feature>
<feature type="disulfide bond" evidence="13">
    <location>
        <begin position="915"/>
        <end position="927"/>
    </location>
</feature>
<feature type="domain" description="Laminin G" evidence="14">
    <location>
        <begin position="2360"/>
        <end position="2531"/>
    </location>
</feature>
<dbReference type="GO" id="GO:0007411">
    <property type="term" value="P:axon guidance"/>
    <property type="evidence" value="ECO:0007669"/>
    <property type="project" value="TreeGrafter"/>
</dbReference>
<keyword evidence="8 13" id="KW-1015">Disulfide bond</keyword>
<dbReference type="PROSITE" id="PS50027">
    <property type="entry name" value="EGF_LAM_2"/>
    <property type="match status" value="10"/>
</dbReference>
<feature type="domain" description="Laminin EGF-like" evidence="15">
    <location>
        <begin position="726"/>
        <end position="772"/>
    </location>
</feature>
<feature type="domain" description="Laminin G" evidence="14">
    <location>
        <begin position="2536"/>
        <end position="2713"/>
    </location>
</feature>
<feature type="disulfide bond" evidence="13">
    <location>
        <begin position="490"/>
        <end position="499"/>
    </location>
</feature>
<dbReference type="EMBL" id="JANEYG010000013">
    <property type="protein sequence ID" value="KAJ8920571.1"/>
    <property type="molecule type" value="Genomic_DNA"/>
</dbReference>
<evidence type="ECO:0000259" key="14">
    <source>
        <dbReference type="PROSITE" id="PS50025"/>
    </source>
</evidence>
<keyword evidence="10 13" id="KW-0424">Laminin EGF-like domain</keyword>
<dbReference type="PROSITE" id="PS51117">
    <property type="entry name" value="LAMININ_NTER"/>
    <property type="match status" value="1"/>
</dbReference>
<feature type="disulfide bond" evidence="13">
    <location>
        <begin position="1287"/>
        <end position="1296"/>
    </location>
</feature>
<keyword evidence="3" id="KW-0272">Extracellular matrix</keyword>
<dbReference type="GO" id="GO:0009888">
    <property type="term" value="P:tissue development"/>
    <property type="evidence" value="ECO:0007669"/>
    <property type="project" value="TreeGrafter"/>
</dbReference>
<dbReference type="InterPro" id="IPR001791">
    <property type="entry name" value="Laminin_G"/>
</dbReference>
<keyword evidence="7" id="KW-0175">Coiled coil</keyword>
<feature type="domain" description="Laminin EGF-like" evidence="15">
    <location>
        <begin position="869"/>
        <end position="914"/>
    </location>
</feature>
<dbReference type="GO" id="GO:0005201">
    <property type="term" value="F:extracellular matrix structural constituent"/>
    <property type="evidence" value="ECO:0007669"/>
    <property type="project" value="TreeGrafter"/>
</dbReference>
<comment type="caution">
    <text evidence="18">The sequence shown here is derived from an EMBL/GenBank/DDBJ whole genome shotgun (WGS) entry which is preliminary data.</text>
</comment>
<feature type="disulfide bond" evidence="13">
    <location>
        <begin position="633"/>
        <end position="650"/>
    </location>
</feature>
<evidence type="ECO:0000256" key="5">
    <source>
        <dbReference type="ARBA" id="ARBA00022737"/>
    </source>
</evidence>
<feature type="domain" description="Laminin EGF-like" evidence="15">
    <location>
        <begin position="586"/>
        <end position="630"/>
    </location>
</feature>
<dbReference type="PRINTS" id="PR00011">
    <property type="entry name" value="EGFLAMININ"/>
</dbReference>
<feature type="domain" description="Laminin EGF-like" evidence="15">
    <location>
        <begin position="1267"/>
        <end position="1313"/>
    </location>
</feature>
<evidence type="ECO:0000256" key="13">
    <source>
        <dbReference type="PROSITE-ProRule" id="PRU00460"/>
    </source>
</evidence>
<dbReference type="CDD" id="cd00055">
    <property type="entry name" value="EGF_Lam"/>
    <property type="match status" value="12"/>
</dbReference>
<evidence type="ECO:0000256" key="6">
    <source>
        <dbReference type="ARBA" id="ARBA00022869"/>
    </source>
</evidence>
<dbReference type="GO" id="GO:0009887">
    <property type="term" value="P:animal organ morphogenesis"/>
    <property type="evidence" value="ECO:0007669"/>
    <property type="project" value="TreeGrafter"/>
</dbReference>
<dbReference type="FunFam" id="2.10.25.10:FF:000130">
    <property type="entry name" value="Laminin subunit beta 1"/>
    <property type="match status" value="1"/>
</dbReference>
<dbReference type="SUPFAM" id="SSF49899">
    <property type="entry name" value="Concanavalin A-like lectins/glucanases"/>
    <property type="match status" value="3"/>
</dbReference>
<organism evidence="18 19">
    <name type="scientific">Exocentrus adspersus</name>
    <dbReference type="NCBI Taxonomy" id="1586481"/>
    <lineage>
        <taxon>Eukaryota</taxon>
        <taxon>Metazoa</taxon>
        <taxon>Ecdysozoa</taxon>
        <taxon>Arthropoda</taxon>
        <taxon>Hexapoda</taxon>
        <taxon>Insecta</taxon>
        <taxon>Pterygota</taxon>
        <taxon>Neoptera</taxon>
        <taxon>Endopterygota</taxon>
        <taxon>Coleoptera</taxon>
        <taxon>Polyphaga</taxon>
        <taxon>Cucujiformia</taxon>
        <taxon>Chrysomeloidea</taxon>
        <taxon>Cerambycidae</taxon>
        <taxon>Lamiinae</taxon>
        <taxon>Acanthocinini</taxon>
        <taxon>Exocentrus</taxon>
    </lineage>
</organism>
<feature type="disulfide bond" evidence="12">
    <location>
        <begin position="2686"/>
        <end position="2713"/>
    </location>
</feature>
<name>A0AAV8W385_9CUCU</name>
<evidence type="ECO:0000256" key="2">
    <source>
        <dbReference type="ARBA" id="ARBA00022525"/>
    </source>
</evidence>
<dbReference type="InterPro" id="IPR000034">
    <property type="entry name" value="Laminin_IV"/>
</dbReference>
<feature type="disulfide bond" evidence="13">
    <location>
        <begin position="678"/>
        <end position="690"/>
    </location>
</feature>
<dbReference type="FunFam" id="2.10.25.10:FF:000082">
    <property type="entry name" value="Laminin subunit alpha 1"/>
    <property type="match status" value="2"/>
</dbReference>
<reference evidence="18 19" key="1">
    <citation type="journal article" date="2023" name="Insect Mol. Biol.">
        <title>Genome sequencing provides insights into the evolution of gene families encoding plant cell wall-degrading enzymes in longhorned beetles.</title>
        <authorList>
            <person name="Shin N.R."/>
            <person name="Okamura Y."/>
            <person name="Kirsch R."/>
            <person name="Pauchet Y."/>
        </authorList>
    </citation>
    <scope>NUCLEOTIDE SEQUENCE [LARGE SCALE GENOMIC DNA]</scope>
    <source>
        <strain evidence="18">EAD_L_NR</strain>
    </source>
</reference>
<feature type="domain" description="Laminin EGF-like" evidence="15">
    <location>
        <begin position="678"/>
        <end position="725"/>
    </location>
</feature>
<dbReference type="Pfam" id="PF00052">
    <property type="entry name" value="Laminin_B"/>
    <property type="match status" value="2"/>
</dbReference>
<comment type="caution">
    <text evidence="13">Lacks conserved residue(s) required for the propagation of feature annotation.</text>
</comment>
<dbReference type="FunFam" id="2.10.25.10:FF:000135">
    <property type="entry name" value="Laminin subunit beta 4"/>
    <property type="match status" value="1"/>
</dbReference>
<dbReference type="FunFam" id="2.10.25.10:FF:000189">
    <property type="entry name" value="Laminin subunit alpha 2"/>
    <property type="match status" value="1"/>
</dbReference>
<dbReference type="FunFam" id="2.60.120.200:FF:000200">
    <property type="entry name" value="Laminin subunit alpha-3"/>
    <property type="match status" value="1"/>
</dbReference>
<gene>
    <name evidence="18" type="ORF">NQ315_004710</name>
</gene>
<dbReference type="Pfam" id="PF00055">
    <property type="entry name" value="Laminin_N"/>
    <property type="match status" value="1"/>
</dbReference>
<feature type="disulfide bond" evidence="13">
    <location>
        <begin position="871"/>
        <end position="888"/>
    </location>
</feature>
<keyword evidence="9" id="KW-0325">Glycoprotein</keyword>
<dbReference type="InterPro" id="IPR002049">
    <property type="entry name" value="LE_dom"/>
</dbReference>